<feature type="transmembrane region" description="Helical" evidence="9">
    <location>
        <begin position="188"/>
        <end position="215"/>
    </location>
</feature>
<keyword evidence="5 9" id="KW-0812">Transmembrane</keyword>
<feature type="domain" description="Cytochrome c assembly protein" evidence="10">
    <location>
        <begin position="6"/>
        <end position="175"/>
    </location>
</feature>
<protein>
    <recommendedName>
        <fullName evidence="4 9">Heme exporter protein C</fullName>
    </recommendedName>
    <alternativeName>
        <fullName evidence="9">Cytochrome c-type biogenesis protein</fullName>
    </alternativeName>
</protein>
<dbReference type="InterPro" id="IPR003557">
    <property type="entry name" value="Cyt_c_biogenesis_CcmC"/>
</dbReference>
<evidence type="ECO:0000256" key="1">
    <source>
        <dbReference type="ARBA" id="ARBA00002442"/>
    </source>
</evidence>
<reference evidence="11 12" key="1">
    <citation type="submission" date="2022-11" db="EMBL/GenBank/DDBJ databases">
        <title>Host association and intracellularity evolved multiple times independently in the Rickettsiales.</title>
        <authorList>
            <person name="Castelli M."/>
            <person name="Nardi T."/>
            <person name="Gammuto L."/>
            <person name="Bellinzona G."/>
            <person name="Sabaneyeva E."/>
            <person name="Potekhin A."/>
            <person name="Serra V."/>
            <person name="Petroni G."/>
            <person name="Sassera D."/>
        </authorList>
    </citation>
    <scope>NUCLEOTIDE SEQUENCE [LARGE SCALE GENOMIC DNA]</scope>
    <source>
        <strain evidence="11 12">NDG2</strain>
    </source>
</reference>
<dbReference type="RefSeq" id="WP_323732994.1">
    <property type="nucleotide sequence ID" value="NZ_CP110820.1"/>
</dbReference>
<feature type="transmembrane region" description="Helical" evidence="9">
    <location>
        <begin position="113"/>
        <end position="134"/>
    </location>
</feature>
<dbReference type="Proteomes" id="UP001327219">
    <property type="component" value="Chromosome"/>
</dbReference>
<evidence type="ECO:0000259" key="10">
    <source>
        <dbReference type="Pfam" id="PF01578"/>
    </source>
</evidence>
<gene>
    <name evidence="9" type="primary">ccmC</name>
    <name evidence="11" type="ORF">Bandiella_00145</name>
</gene>
<dbReference type="PANTHER" id="PTHR30071:SF1">
    <property type="entry name" value="CYTOCHROME B_B6 PROTEIN-RELATED"/>
    <property type="match status" value="1"/>
</dbReference>
<keyword evidence="9" id="KW-0813">Transport</keyword>
<evidence type="ECO:0000256" key="4">
    <source>
        <dbReference type="ARBA" id="ARBA00016463"/>
    </source>
</evidence>
<dbReference type="PRINTS" id="PR01386">
    <property type="entry name" value="CCMCBIOGNSIS"/>
</dbReference>
<feature type="transmembrane region" description="Helical" evidence="9">
    <location>
        <begin position="12"/>
        <end position="33"/>
    </location>
</feature>
<evidence type="ECO:0000256" key="6">
    <source>
        <dbReference type="ARBA" id="ARBA00022748"/>
    </source>
</evidence>
<dbReference type="InterPro" id="IPR045062">
    <property type="entry name" value="Cyt_c_biogenesis_CcsA/CcmC"/>
</dbReference>
<dbReference type="Pfam" id="PF01578">
    <property type="entry name" value="Cytochrom_C_asm"/>
    <property type="match status" value="1"/>
</dbReference>
<evidence type="ECO:0000313" key="11">
    <source>
        <dbReference type="EMBL" id="WPX96042.1"/>
    </source>
</evidence>
<evidence type="ECO:0000256" key="5">
    <source>
        <dbReference type="ARBA" id="ARBA00022692"/>
    </source>
</evidence>
<keyword evidence="9" id="KW-0997">Cell inner membrane</keyword>
<evidence type="ECO:0000256" key="9">
    <source>
        <dbReference type="RuleBase" id="RU364092"/>
    </source>
</evidence>
<keyword evidence="8 9" id="KW-0472">Membrane</keyword>
<dbReference type="InterPro" id="IPR002541">
    <property type="entry name" value="Cyt_c_assembly"/>
</dbReference>
<proteinExistence type="inferred from homology"/>
<keyword evidence="7 9" id="KW-1133">Transmembrane helix</keyword>
<keyword evidence="9" id="KW-1003">Cell membrane</keyword>
<evidence type="ECO:0000256" key="8">
    <source>
        <dbReference type="ARBA" id="ARBA00023136"/>
    </source>
</evidence>
<keyword evidence="12" id="KW-1185">Reference proteome</keyword>
<feature type="transmembrane region" description="Helical" evidence="9">
    <location>
        <begin position="53"/>
        <end position="75"/>
    </location>
</feature>
<comment type="function">
    <text evidence="1 9">Required for the export of heme to the periplasm for the biogenesis of c-type cytochromes.</text>
</comment>
<comment type="similarity">
    <text evidence="3 9">Belongs to the CcmC/CycZ/HelC family.</text>
</comment>
<organism evidence="11 12">
    <name type="scientific">Candidatus Bandiella euplotis</name>
    <dbReference type="NCBI Taxonomy" id="1664265"/>
    <lineage>
        <taxon>Bacteria</taxon>
        <taxon>Pseudomonadati</taxon>
        <taxon>Pseudomonadota</taxon>
        <taxon>Alphaproteobacteria</taxon>
        <taxon>Rickettsiales</taxon>
        <taxon>Candidatus Midichloriaceae</taxon>
        <taxon>Candidatus Bandiella</taxon>
    </lineage>
</organism>
<dbReference type="PANTHER" id="PTHR30071">
    <property type="entry name" value="HEME EXPORTER PROTEIN C"/>
    <property type="match status" value="1"/>
</dbReference>
<name>A0ABZ0UJD3_9RICK</name>
<evidence type="ECO:0000256" key="2">
    <source>
        <dbReference type="ARBA" id="ARBA00004141"/>
    </source>
</evidence>
<feature type="transmembrane region" description="Helical" evidence="9">
    <location>
        <begin position="87"/>
        <end position="107"/>
    </location>
</feature>
<keyword evidence="6 9" id="KW-0201">Cytochrome c-type biogenesis</keyword>
<evidence type="ECO:0000256" key="7">
    <source>
        <dbReference type="ARBA" id="ARBA00022989"/>
    </source>
</evidence>
<dbReference type="NCBIfam" id="TIGR01191">
    <property type="entry name" value="ccmC"/>
    <property type="match status" value="1"/>
</dbReference>
<evidence type="ECO:0000256" key="3">
    <source>
        <dbReference type="ARBA" id="ARBA00005840"/>
    </source>
</evidence>
<dbReference type="EMBL" id="CP110820">
    <property type="protein sequence ID" value="WPX96042.1"/>
    <property type="molecule type" value="Genomic_DNA"/>
</dbReference>
<sequence length="234" mass="26811">MLKFFNKHFLKTLVITFGLSSILFAYALYIIFFDSPDDYLQGSLVKILYLHVPSAWLAVAFYFFLGAFSLLFLIFRNPVYDITAKSSAYVSIYLTICTLLTGAIWGKPAWGTWWIWDARLTSMLILFCFELLYFMMRHSFQNELRAAKVSAVLAIFGLLDLPIIKFSVDLWATLHQKSSVLTFNGPKIHASMLFPLSITFLAIFFLAISIIMVIIQSEMVVRKARNASFKGKIF</sequence>
<comment type="subcellular location">
    <subcellularLocation>
        <location evidence="9">Cell inner membrane</location>
    </subcellularLocation>
    <subcellularLocation>
        <location evidence="2">Membrane</location>
        <topology evidence="2">Multi-pass membrane protein</topology>
    </subcellularLocation>
</comment>
<evidence type="ECO:0000313" key="12">
    <source>
        <dbReference type="Proteomes" id="UP001327219"/>
    </source>
</evidence>
<accession>A0ABZ0UJD3</accession>
<feature type="transmembrane region" description="Helical" evidence="9">
    <location>
        <begin position="146"/>
        <end position="168"/>
    </location>
</feature>